<dbReference type="Proteomes" id="UP001077788">
    <property type="component" value="Unassembled WGS sequence"/>
</dbReference>
<dbReference type="AlphaFoldDB" id="A0A9Q4DK55"/>
<evidence type="ECO:0000256" key="6">
    <source>
        <dbReference type="ARBA" id="ARBA00022908"/>
    </source>
</evidence>
<dbReference type="EMBL" id="JAPQFC010001193">
    <property type="protein sequence ID" value="MCY6525039.1"/>
    <property type="molecule type" value="Genomic_DNA"/>
</dbReference>
<dbReference type="InterPro" id="IPR039537">
    <property type="entry name" value="Retrotran_Ty1/copia-like"/>
</dbReference>
<keyword evidence="7" id="KW-0233">DNA recombination</keyword>
<keyword evidence="6" id="KW-0229">DNA integration</keyword>
<dbReference type="GO" id="GO:0046872">
    <property type="term" value="F:metal ion binding"/>
    <property type="evidence" value="ECO:0007669"/>
    <property type="project" value="UniProtKB-KW"/>
</dbReference>
<sequence>PMPMISLGGSLYYVTFFYEFSHKMWIYLRKTNDEVFTKFQEFKVEVENLASQKIDILRFDNGGEYTLKKLVAFYKKVGIKRELIIPYNSQQNGVVER</sequence>
<keyword evidence="5" id="KW-0460">Magnesium</keyword>
<dbReference type="Pfam" id="PF00665">
    <property type="entry name" value="rve"/>
    <property type="match status" value="1"/>
</dbReference>
<dbReference type="GO" id="GO:0016787">
    <property type="term" value="F:hydrolase activity"/>
    <property type="evidence" value="ECO:0007669"/>
    <property type="project" value="UniProtKB-KW"/>
</dbReference>
<evidence type="ECO:0000259" key="8">
    <source>
        <dbReference type="PROSITE" id="PS50994"/>
    </source>
</evidence>
<dbReference type="SUPFAM" id="SSF53098">
    <property type="entry name" value="Ribonuclease H-like"/>
    <property type="match status" value="1"/>
</dbReference>
<proteinExistence type="predicted"/>
<evidence type="ECO:0000256" key="3">
    <source>
        <dbReference type="ARBA" id="ARBA00022759"/>
    </source>
</evidence>
<keyword evidence="4" id="KW-0378">Hydrolase</keyword>
<dbReference type="GO" id="GO:0006310">
    <property type="term" value="P:DNA recombination"/>
    <property type="evidence" value="ECO:0007669"/>
    <property type="project" value="UniProtKB-KW"/>
</dbReference>
<dbReference type="InterPro" id="IPR036397">
    <property type="entry name" value="RNaseH_sf"/>
</dbReference>
<gene>
    <name evidence="9" type="ORF">OYG11_12630</name>
</gene>
<comment type="caution">
    <text evidence="9">The sequence shown here is derived from an EMBL/GenBank/DDBJ whole genome shotgun (WGS) entry which is preliminary data.</text>
</comment>
<evidence type="ECO:0000256" key="1">
    <source>
        <dbReference type="ARBA" id="ARBA00022722"/>
    </source>
</evidence>
<keyword evidence="1" id="KW-0540">Nuclease</keyword>
<feature type="non-terminal residue" evidence="9">
    <location>
        <position position="97"/>
    </location>
</feature>
<dbReference type="GO" id="GO:0003676">
    <property type="term" value="F:nucleic acid binding"/>
    <property type="evidence" value="ECO:0007669"/>
    <property type="project" value="InterPro"/>
</dbReference>
<feature type="domain" description="Integrase catalytic" evidence="8">
    <location>
        <begin position="1"/>
        <end position="97"/>
    </location>
</feature>
<dbReference type="InterPro" id="IPR012337">
    <property type="entry name" value="RNaseH-like_sf"/>
</dbReference>
<evidence type="ECO:0000256" key="2">
    <source>
        <dbReference type="ARBA" id="ARBA00022723"/>
    </source>
</evidence>
<organism evidence="9 10">
    <name type="scientific">Actinobacillus pleuropneumoniae</name>
    <name type="common">Haemophilus pleuropneumoniae</name>
    <dbReference type="NCBI Taxonomy" id="715"/>
    <lineage>
        <taxon>Bacteria</taxon>
        <taxon>Pseudomonadati</taxon>
        <taxon>Pseudomonadota</taxon>
        <taxon>Gammaproteobacteria</taxon>
        <taxon>Pasteurellales</taxon>
        <taxon>Pasteurellaceae</taxon>
        <taxon>Actinobacillus</taxon>
    </lineage>
</organism>
<keyword evidence="2" id="KW-0479">Metal-binding</keyword>
<reference evidence="9" key="1">
    <citation type="journal article" date="2021" name="Vet Sci">
        <title>O-Serogroups and Pathovirotypes of Escherichia coli Isolated from Post-Weaning Piglets Showing Diarrhoea and/or Oedema in South Korea.</title>
        <authorList>
            <person name="Byun J.W."/>
            <person name="Moon B.Y."/>
            <person name="Do K.H."/>
            <person name="Lee K."/>
            <person name="Lee H.Y."/>
            <person name="Kim W.I."/>
            <person name="So B."/>
            <person name="Lee W.K."/>
        </authorList>
    </citation>
    <scope>NUCLEOTIDE SEQUENCE</scope>
    <source>
        <strain evidence="9">84/14</strain>
    </source>
</reference>
<dbReference type="PANTHER" id="PTHR42648">
    <property type="entry name" value="TRANSPOSASE, PUTATIVE-RELATED"/>
    <property type="match status" value="1"/>
</dbReference>
<evidence type="ECO:0000256" key="4">
    <source>
        <dbReference type="ARBA" id="ARBA00022801"/>
    </source>
</evidence>
<accession>A0A9Q4DK55</accession>
<evidence type="ECO:0000313" key="9">
    <source>
        <dbReference type="EMBL" id="MCY6525039.1"/>
    </source>
</evidence>
<reference evidence="9" key="2">
    <citation type="submission" date="2022-12" db="EMBL/GenBank/DDBJ databases">
        <authorList>
            <person name="Kardos G."/>
            <person name="Sarkozi R."/>
            <person name="Laczko L."/>
            <person name="Marton S."/>
            <person name="Makrai L."/>
            <person name="Banyai K."/>
            <person name="Fodor L."/>
        </authorList>
    </citation>
    <scope>NUCLEOTIDE SEQUENCE</scope>
    <source>
        <strain evidence="9">84/14</strain>
    </source>
</reference>
<dbReference type="GO" id="GO:0004519">
    <property type="term" value="F:endonuclease activity"/>
    <property type="evidence" value="ECO:0007669"/>
    <property type="project" value="UniProtKB-KW"/>
</dbReference>
<dbReference type="GO" id="GO:0015074">
    <property type="term" value="P:DNA integration"/>
    <property type="evidence" value="ECO:0007669"/>
    <property type="project" value="UniProtKB-KW"/>
</dbReference>
<feature type="non-terminal residue" evidence="9">
    <location>
        <position position="1"/>
    </location>
</feature>
<dbReference type="PROSITE" id="PS50994">
    <property type="entry name" value="INTEGRASE"/>
    <property type="match status" value="1"/>
</dbReference>
<dbReference type="PANTHER" id="PTHR42648:SF11">
    <property type="entry name" value="TRANSPOSON TY4-P GAG-POL POLYPROTEIN"/>
    <property type="match status" value="1"/>
</dbReference>
<evidence type="ECO:0000256" key="7">
    <source>
        <dbReference type="ARBA" id="ARBA00023172"/>
    </source>
</evidence>
<evidence type="ECO:0000313" key="10">
    <source>
        <dbReference type="Proteomes" id="UP001077788"/>
    </source>
</evidence>
<protein>
    <recommendedName>
        <fullName evidence="8">Integrase catalytic domain-containing protein</fullName>
    </recommendedName>
</protein>
<evidence type="ECO:0000256" key="5">
    <source>
        <dbReference type="ARBA" id="ARBA00022842"/>
    </source>
</evidence>
<dbReference type="Gene3D" id="3.30.420.10">
    <property type="entry name" value="Ribonuclease H-like superfamily/Ribonuclease H"/>
    <property type="match status" value="1"/>
</dbReference>
<keyword evidence="3" id="KW-0255">Endonuclease</keyword>
<dbReference type="InterPro" id="IPR001584">
    <property type="entry name" value="Integrase_cat-core"/>
</dbReference>
<name>A0A9Q4DK55_ACTPL</name>